<dbReference type="Pfam" id="PF07690">
    <property type="entry name" value="MFS_1"/>
    <property type="match status" value="1"/>
</dbReference>
<keyword evidence="6 11" id="KW-0472">Membrane</keyword>
<evidence type="ECO:0000256" key="11">
    <source>
        <dbReference type="SAM" id="Phobius"/>
    </source>
</evidence>
<feature type="domain" description="EF-hand" evidence="12">
    <location>
        <begin position="275"/>
        <end position="312"/>
    </location>
</feature>
<feature type="transmembrane region" description="Helical" evidence="11">
    <location>
        <begin position="429"/>
        <end position="456"/>
    </location>
</feature>
<dbReference type="Gene3D" id="1.20.1250.20">
    <property type="entry name" value="MFS general substrate transporter like domains"/>
    <property type="match status" value="1"/>
</dbReference>
<evidence type="ECO:0000256" key="10">
    <source>
        <dbReference type="SAM" id="MobiDB-lite"/>
    </source>
</evidence>
<feature type="region of interest" description="Disordered" evidence="10">
    <location>
        <begin position="369"/>
        <end position="419"/>
    </location>
</feature>
<feature type="compositionally biased region" description="Pro residues" evidence="10">
    <location>
        <begin position="34"/>
        <end position="48"/>
    </location>
</feature>
<feature type="transmembrane region" description="Helical" evidence="11">
    <location>
        <begin position="733"/>
        <end position="751"/>
    </location>
</feature>
<evidence type="ECO:0000256" key="8">
    <source>
        <dbReference type="ARBA" id="ARBA00069956"/>
    </source>
</evidence>
<evidence type="ECO:0000256" key="6">
    <source>
        <dbReference type="ARBA" id="ARBA00023136"/>
    </source>
</evidence>
<dbReference type="GO" id="GO:0005886">
    <property type="term" value="C:plasma membrane"/>
    <property type="evidence" value="ECO:0007669"/>
    <property type="project" value="TreeGrafter"/>
</dbReference>
<dbReference type="CDD" id="cd16180">
    <property type="entry name" value="EFh_PEF_Group_I"/>
    <property type="match status" value="1"/>
</dbReference>
<evidence type="ECO:0000256" key="9">
    <source>
        <dbReference type="ARBA" id="ARBA00083178"/>
    </source>
</evidence>
<dbReference type="Gene3D" id="1.10.238.10">
    <property type="entry name" value="EF-hand"/>
    <property type="match status" value="1"/>
</dbReference>
<reference evidence="15" key="1">
    <citation type="submission" date="2020-06" db="EMBL/GenBank/DDBJ databases">
        <title>A chromosome-scale genome assembly of Talaromyces rugulosus W13939.</title>
        <authorList>
            <person name="Wang B."/>
            <person name="Guo L."/>
            <person name="Ye K."/>
            <person name="Wang L."/>
        </authorList>
    </citation>
    <scope>NUCLEOTIDE SEQUENCE [LARGE SCALE GENOMIC DNA]</scope>
    <source>
        <strain evidence="15">W13939</strain>
    </source>
</reference>
<dbReference type="PRINTS" id="PR01036">
    <property type="entry name" value="TCRTETB"/>
</dbReference>
<dbReference type="PROSITE" id="PS50850">
    <property type="entry name" value="MFS"/>
    <property type="match status" value="1"/>
</dbReference>
<comment type="similarity">
    <text evidence="2">Belongs to the major facilitator superfamily. TCR/Tet family.</text>
</comment>
<feature type="transmembrane region" description="Helical" evidence="11">
    <location>
        <begin position="468"/>
        <end position="486"/>
    </location>
</feature>
<name>A0A7H8QTU7_TALRU</name>
<accession>A0A7H8QTU7</accession>
<evidence type="ECO:0000313" key="14">
    <source>
        <dbReference type="EMBL" id="QKX57412.1"/>
    </source>
</evidence>
<feature type="domain" description="EF-hand" evidence="12">
    <location>
        <begin position="201"/>
        <end position="236"/>
    </location>
</feature>
<comment type="function">
    <text evidence="7">Efflux pump; part of the gene cluster that mediates the biosynthesis of dothistromin (DOTH), a polyketide toxin very similar in structure to the aflatoxin precursor, versicolorin B. One function of dotC may be to transport early-stage dothistromin biosynthetic intermediates from the cytoplasm into vacuoles, thereby affecting the rate of dothistromin production.</text>
</comment>
<dbReference type="FunFam" id="1.20.1720.10:FF:000014">
    <property type="entry name" value="MFS drug transporter, putative"/>
    <property type="match status" value="1"/>
</dbReference>
<dbReference type="Pfam" id="PF13499">
    <property type="entry name" value="EF-hand_7"/>
    <property type="match status" value="2"/>
</dbReference>
<dbReference type="KEGG" id="trg:TRUGW13939_04524"/>
<dbReference type="PANTHER" id="PTHR23501:SF102">
    <property type="entry name" value="DRUG TRANSPORTER, PUTATIVE (AFU_ORTHOLOGUE AFUA_3G08530)-RELATED"/>
    <property type="match status" value="1"/>
</dbReference>
<feature type="domain" description="EF-hand" evidence="12">
    <location>
        <begin position="171"/>
        <end position="199"/>
    </location>
</feature>
<organism evidence="14 15">
    <name type="scientific">Talaromyces rugulosus</name>
    <name type="common">Penicillium rugulosum</name>
    <dbReference type="NCBI Taxonomy" id="121627"/>
    <lineage>
        <taxon>Eukaryota</taxon>
        <taxon>Fungi</taxon>
        <taxon>Dikarya</taxon>
        <taxon>Ascomycota</taxon>
        <taxon>Pezizomycotina</taxon>
        <taxon>Eurotiomycetes</taxon>
        <taxon>Eurotiomycetidae</taxon>
        <taxon>Eurotiales</taxon>
        <taxon>Trichocomaceae</taxon>
        <taxon>Talaromyces</taxon>
        <taxon>Talaromyces sect. Islandici</taxon>
    </lineage>
</organism>
<evidence type="ECO:0000313" key="15">
    <source>
        <dbReference type="Proteomes" id="UP000509510"/>
    </source>
</evidence>
<dbReference type="SUPFAM" id="SSF47473">
    <property type="entry name" value="EF-hand"/>
    <property type="match status" value="1"/>
</dbReference>
<dbReference type="FunFam" id="1.20.1250.20:FF:000196">
    <property type="entry name" value="MFS toxin efflux pump (AflT)"/>
    <property type="match status" value="1"/>
</dbReference>
<evidence type="ECO:0000256" key="5">
    <source>
        <dbReference type="ARBA" id="ARBA00022989"/>
    </source>
</evidence>
<feature type="transmembrane region" description="Helical" evidence="11">
    <location>
        <begin position="758"/>
        <end position="781"/>
    </location>
</feature>
<feature type="region of interest" description="Disordered" evidence="10">
    <location>
        <begin position="934"/>
        <end position="963"/>
    </location>
</feature>
<protein>
    <recommendedName>
        <fullName evidence="8">Efflux pump dotC</fullName>
    </recommendedName>
    <alternativeName>
        <fullName evidence="9">Dothistromin biosynthesis protein C</fullName>
    </alternativeName>
</protein>
<dbReference type="PROSITE" id="PS50222">
    <property type="entry name" value="EF_HAND_2"/>
    <property type="match status" value="3"/>
</dbReference>
<dbReference type="SMART" id="SM00054">
    <property type="entry name" value="EFh"/>
    <property type="match status" value="3"/>
</dbReference>
<dbReference type="RefSeq" id="XP_035343590.1">
    <property type="nucleotide sequence ID" value="XM_035487697.1"/>
</dbReference>
<evidence type="ECO:0000259" key="13">
    <source>
        <dbReference type="PROSITE" id="PS50850"/>
    </source>
</evidence>
<dbReference type="GeneID" id="55992025"/>
<dbReference type="InterPro" id="IPR011992">
    <property type="entry name" value="EF-hand-dom_pair"/>
</dbReference>
<keyword evidence="15" id="KW-1185">Reference proteome</keyword>
<feature type="transmembrane region" description="Helical" evidence="11">
    <location>
        <begin position="583"/>
        <end position="606"/>
    </location>
</feature>
<gene>
    <name evidence="14" type="ORF">TRUGW13939_04524</name>
</gene>
<evidence type="ECO:0000259" key="12">
    <source>
        <dbReference type="PROSITE" id="PS50222"/>
    </source>
</evidence>
<feature type="transmembrane region" description="Helical" evidence="11">
    <location>
        <begin position="527"/>
        <end position="544"/>
    </location>
</feature>
<sequence length="963" mass="104860">MAYNQKFNPDALPAHIEPEKAAQMLSGAQSQQRPAPPPKGPSPGPGAGPIPRKTTPSGVSPHPPHGYQGRAHSTSVPPPRGQDNPSSRFHSPPPQNYGHGPRPNGSSMGRPPQHPLPSSSPAPNLYPASGPTGDDPQQLLPLFRAANASRSGALSETELGSALVNGDYTAFDPNTVKTMVRMFDRNGDGVIGFEEFCSLWKFLAAWRELFDRFDEDRSGRISLEEFEKALTAFGYRLSRTFIRVMFSTYENKGRRRGSTSYSGGMSFDLFVQACISLKRMTDVFKRYDDDRDGYITVSFEEFLTDNATRSFDNYDLQHTVYRVKFGLQQNDNNNVHLEFRAPIHAPRLWVTSYPALTRCTTRAMEKIQTEPDHARHPAQASDTTLETHDNGADTLSTTEKPVPTADDAPANDALTKTPSQAEQLGKSKVILVMGALCLSVFLAALDMTIVSTALPVMAAHFHASQSGYSWMASSYLLANSACVPFWGKLSDIFGRKPIILISNALFLVGSLICALSNSLAMNLVGRSIQGAAGGGLIVLANITVSDLFSVRDRPMYYGLFGMTWAIAGALGPIIGGALTTKVTWRWCFYLNLPVGGVSFVILTIFLKVHTPKTRLLDGLAAIDWLGALTVIGATLMLLFGLEFGGLNYPWNSATVICLIVFGIIAFVLFGFIEWKIARFPIIPMRLFNNRHNVVVYLVCFCHASVFMAGAYYIPLYFQSVLLATPILSGVYTLPQVLSLSFVSASVGIIIKKTGKYKFIICAGMGLMTLGFGLFINLQAYASWPRIIIYQIIAGVGAGPNFQSPLVAIQANIHPSDMATATAAFGFVRQLAAATAIVIGGVIYQNVFKQQLPGLVGIVDAQTLEQLSNSFSGGDKSLIQALPTNQQVAIKEAFTFAMNRMWIFYACIGGVGFLLSFFIKQIELNKSHAIAKTGLDEQERARSERIAAEKAAKKGGNEKADEEA</sequence>
<dbReference type="CDD" id="cd17502">
    <property type="entry name" value="MFS_Azr1_MDR_like"/>
    <property type="match status" value="1"/>
</dbReference>
<evidence type="ECO:0000256" key="2">
    <source>
        <dbReference type="ARBA" id="ARBA00007520"/>
    </source>
</evidence>
<keyword evidence="5 11" id="KW-1133">Transmembrane helix</keyword>
<dbReference type="SUPFAM" id="SSF103473">
    <property type="entry name" value="MFS general substrate transporter"/>
    <property type="match status" value="2"/>
</dbReference>
<evidence type="ECO:0000256" key="4">
    <source>
        <dbReference type="ARBA" id="ARBA00022837"/>
    </source>
</evidence>
<dbReference type="GO" id="GO:0022857">
    <property type="term" value="F:transmembrane transporter activity"/>
    <property type="evidence" value="ECO:0007669"/>
    <property type="project" value="InterPro"/>
</dbReference>
<evidence type="ECO:0000256" key="7">
    <source>
        <dbReference type="ARBA" id="ARBA00057269"/>
    </source>
</evidence>
<keyword evidence="3 11" id="KW-0812">Transmembrane</keyword>
<evidence type="ECO:0000256" key="1">
    <source>
        <dbReference type="ARBA" id="ARBA00004128"/>
    </source>
</evidence>
<dbReference type="InterPro" id="IPR011701">
    <property type="entry name" value="MFS"/>
</dbReference>
<feature type="transmembrane region" description="Helical" evidence="11">
    <location>
        <begin position="653"/>
        <end position="672"/>
    </location>
</feature>
<dbReference type="InterPro" id="IPR036259">
    <property type="entry name" value="MFS_trans_sf"/>
</dbReference>
<feature type="transmembrane region" description="Helical" evidence="11">
    <location>
        <begin position="787"/>
        <end position="808"/>
    </location>
</feature>
<keyword evidence="4" id="KW-0106">Calcium</keyword>
<feature type="domain" description="Major facilitator superfamily (MFS) profile" evidence="13">
    <location>
        <begin position="432"/>
        <end position="923"/>
    </location>
</feature>
<dbReference type="InterPro" id="IPR002048">
    <property type="entry name" value="EF_hand_dom"/>
</dbReference>
<comment type="subcellular location">
    <subcellularLocation>
        <location evidence="1">Vacuole membrane</location>
        <topology evidence="1">Multi-pass membrane protein</topology>
    </subcellularLocation>
</comment>
<dbReference type="PROSITE" id="PS00018">
    <property type="entry name" value="EF_HAND_1"/>
    <property type="match status" value="1"/>
</dbReference>
<dbReference type="InterPro" id="IPR018247">
    <property type="entry name" value="EF_Hand_1_Ca_BS"/>
</dbReference>
<proteinExistence type="inferred from homology"/>
<evidence type="ECO:0000256" key="3">
    <source>
        <dbReference type="ARBA" id="ARBA00022692"/>
    </source>
</evidence>
<dbReference type="InterPro" id="IPR020846">
    <property type="entry name" value="MFS_dom"/>
</dbReference>
<feature type="transmembrane region" description="Helical" evidence="11">
    <location>
        <begin position="556"/>
        <end position="577"/>
    </location>
</feature>
<feature type="transmembrane region" description="Helical" evidence="11">
    <location>
        <begin position="498"/>
        <end position="521"/>
    </location>
</feature>
<feature type="transmembrane region" description="Helical" evidence="11">
    <location>
        <begin position="693"/>
        <end position="713"/>
    </location>
</feature>
<feature type="transmembrane region" description="Helical" evidence="11">
    <location>
        <begin position="618"/>
        <end position="641"/>
    </location>
</feature>
<feature type="region of interest" description="Disordered" evidence="10">
    <location>
        <begin position="1"/>
        <end position="138"/>
    </location>
</feature>
<dbReference type="Gene3D" id="1.20.1720.10">
    <property type="entry name" value="Multidrug resistance protein D"/>
    <property type="match status" value="1"/>
</dbReference>
<feature type="transmembrane region" description="Helical" evidence="11">
    <location>
        <begin position="901"/>
        <end position="918"/>
    </location>
</feature>
<dbReference type="PANTHER" id="PTHR23501">
    <property type="entry name" value="MAJOR FACILITATOR SUPERFAMILY"/>
    <property type="match status" value="1"/>
</dbReference>
<dbReference type="OrthoDB" id="10021397at2759"/>
<dbReference type="GO" id="GO:0005509">
    <property type="term" value="F:calcium ion binding"/>
    <property type="evidence" value="ECO:0007669"/>
    <property type="project" value="InterPro"/>
</dbReference>
<dbReference type="EMBL" id="CP055899">
    <property type="protein sequence ID" value="QKX57412.1"/>
    <property type="molecule type" value="Genomic_DNA"/>
</dbReference>
<dbReference type="GO" id="GO:0005774">
    <property type="term" value="C:vacuolar membrane"/>
    <property type="evidence" value="ECO:0007669"/>
    <property type="project" value="UniProtKB-SubCell"/>
</dbReference>
<dbReference type="Proteomes" id="UP000509510">
    <property type="component" value="Chromosome II"/>
</dbReference>
<dbReference type="AlphaFoldDB" id="A0A7H8QTU7"/>
<feature type="transmembrane region" description="Helical" evidence="11">
    <location>
        <begin position="820"/>
        <end position="843"/>
    </location>
</feature>